<evidence type="ECO:0000256" key="2">
    <source>
        <dbReference type="ARBA" id="ARBA00023125"/>
    </source>
</evidence>
<dbReference type="PANTHER" id="PTHR38445">
    <property type="entry name" value="HTH-TYPE TRANSCRIPTIONAL REPRESSOR YTRA"/>
    <property type="match status" value="1"/>
</dbReference>
<dbReference type="PANTHER" id="PTHR38445:SF9">
    <property type="entry name" value="HTH-TYPE TRANSCRIPTIONAL REPRESSOR YTRA"/>
    <property type="match status" value="1"/>
</dbReference>
<dbReference type="AlphaFoldDB" id="A0A238Z9R4"/>
<dbReference type="SUPFAM" id="SSF46785">
    <property type="entry name" value="Winged helix' DNA-binding domain"/>
    <property type="match status" value="1"/>
</dbReference>
<keyword evidence="2" id="KW-0238">DNA-binding</keyword>
<dbReference type="CDD" id="cd07377">
    <property type="entry name" value="WHTH_GntR"/>
    <property type="match status" value="1"/>
</dbReference>
<dbReference type="SMART" id="SM00345">
    <property type="entry name" value="HTH_GNTR"/>
    <property type="match status" value="1"/>
</dbReference>
<evidence type="ECO:0000313" key="5">
    <source>
        <dbReference type="EMBL" id="SNR79543.1"/>
    </source>
</evidence>
<organism evidence="5 6">
    <name type="scientific">Actinacidiphila glaucinigra</name>
    <dbReference type="NCBI Taxonomy" id="235986"/>
    <lineage>
        <taxon>Bacteria</taxon>
        <taxon>Bacillati</taxon>
        <taxon>Actinomycetota</taxon>
        <taxon>Actinomycetes</taxon>
        <taxon>Kitasatosporales</taxon>
        <taxon>Streptomycetaceae</taxon>
        <taxon>Actinacidiphila</taxon>
    </lineage>
</organism>
<keyword evidence="6" id="KW-1185">Reference proteome</keyword>
<dbReference type="EMBL" id="FZOF01000001">
    <property type="protein sequence ID" value="SNR79543.1"/>
    <property type="molecule type" value="Genomic_DNA"/>
</dbReference>
<proteinExistence type="predicted"/>
<feature type="domain" description="HTH gntR-type" evidence="4">
    <location>
        <begin position="19"/>
        <end position="87"/>
    </location>
</feature>
<dbReference type="InterPro" id="IPR000524">
    <property type="entry name" value="Tscrpt_reg_HTH_GntR"/>
</dbReference>
<accession>A0A238Z9R4</accession>
<evidence type="ECO:0000256" key="3">
    <source>
        <dbReference type="ARBA" id="ARBA00023163"/>
    </source>
</evidence>
<evidence type="ECO:0000313" key="6">
    <source>
        <dbReference type="Proteomes" id="UP000198280"/>
    </source>
</evidence>
<dbReference type="InterPro" id="IPR036390">
    <property type="entry name" value="WH_DNA-bd_sf"/>
</dbReference>
<evidence type="ECO:0000259" key="4">
    <source>
        <dbReference type="PROSITE" id="PS50949"/>
    </source>
</evidence>
<dbReference type="Proteomes" id="UP000198280">
    <property type="component" value="Unassembled WGS sequence"/>
</dbReference>
<keyword evidence="3" id="KW-0804">Transcription</keyword>
<evidence type="ECO:0000256" key="1">
    <source>
        <dbReference type="ARBA" id="ARBA00023015"/>
    </source>
</evidence>
<name>A0A238Z9R4_9ACTN</name>
<dbReference type="GO" id="GO:0003700">
    <property type="term" value="F:DNA-binding transcription factor activity"/>
    <property type="evidence" value="ECO:0007669"/>
    <property type="project" value="InterPro"/>
</dbReference>
<sequence length="92" mass="10182">MHTVHAYRALVIDEWAEDRPKWEQIADVIRQRIADGTYPPRSRVPSVQQLVADTGVAVDTAQKVLANLREEGAIYTVRGLGSFVAELPAPEA</sequence>
<keyword evidence="1" id="KW-0805">Transcription regulation</keyword>
<dbReference type="PROSITE" id="PS50949">
    <property type="entry name" value="HTH_GNTR"/>
    <property type="match status" value="1"/>
</dbReference>
<gene>
    <name evidence="5" type="ORF">SAMN05216252_10176</name>
</gene>
<dbReference type="Gene3D" id="1.10.10.10">
    <property type="entry name" value="Winged helix-like DNA-binding domain superfamily/Winged helix DNA-binding domain"/>
    <property type="match status" value="1"/>
</dbReference>
<reference evidence="5 6" key="1">
    <citation type="submission" date="2017-06" db="EMBL/GenBank/DDBJ databases">
        <authorList>
            <person name="Kim H.J."/>
            <person name="Triplett B.A."/>
        </authorList>
    </citation>
    <scope>NUCLEOTIDE SEQUENCE [LARGE SCALE GENOMIC DNA]</scope>
    <source>
        <strain evidence="5 6">CGMCC 4.1858</strain>
    </source>
</reference>
<protein>
    <submittedName>
        <fullName evidence="5">GntR family transcriptional regulator/GntR family transcriptional regulator</fullName>
    </submittedName>
</protein>
<dbReference type="InterPro" id="IPR036388">
    <property type="entry name" value="WH-like_DNA-bd_sf"/>
</dbReference>
<dbReference type="GO" id="GO:0003677">
    <property type="term" value="F:DNA binding"/>
    <property type="evidence" value="ECO:0007669"/>
    <property type="project" value="UniProtKB-KW"/>
</dbReference>
<dbReference type="Pfam" id="PF00392">
    <property type="entry name" value="GntR"/>
    <property type="match status" value="1"/>
</dbReference>